<dbReference type="EMBL" id="BMJQ01000012">
    <property type="protein sequence ID" value="GGF34024.1"/>
    <property type="molecule type" value="Genomic_DNA"/>
</dbReference>
<evidence type="ECO:0000256" key="2">
    <source>
        <dbReference type="ARBA" id="ARBA00022448"/>
    </source>
</evidence>
<feature type="transmembrane region" description="Helical" evidence="6">
    <location>
        <begin position="17"/>
        <end position="40"/>
    </location>
</feature>
<feature type="transmembrane region" description="Helical" evidence="6">
    <location>
        <begin position="308"/>
        <end position="327"/>
    </location>
</feature>
<feature type="transmembrane region" description="Helical" evidence="6">
    <location>
        <begin position="366"/>
        <end position="389"/>
    </location>
</feature>
<dbReference type="PANTHER" id="PTHR43791">
    <property type="entry name" value="PERMEASE-RELATED"/>
    <property type="match status" value="1"/>
</dbReference>
<feature type="transmembrane region" description="Helical" evidence="6">
    <location>
        <begin position="83"/>
        <end position="102"/>
    </location>
</feature>
<feature type="transmembrane region" description="Helical" evidence="6">
    <location>
        <begin position="46"/>
        <end position="67"/>
    </location>
</feature>
<dbReference type="CDD" id="cd17319">
    <property type="entry name" value="MFS_ExuT_GudP_like"/>
    <property type="match status" value="1"/>
</dbReference>
<evidence type="ECO:0000256" key="5">
    <source>
        <dbReference type="ARBA" id="ARBA00023136"/>
    </source>
</evidence>
<feature type="transmembrane region" description="Helical" evidence="6">
    <location>
        <begin position="141"/>
        <end position="163"/>
    </location>
</feature>
<organism evidence="8 9">
    <name type="scientific">Aliidongia dinghuensis</name>
    <dbReference type="NCBI Taxonomy" id="1867774"/>
    <lineage>
        <taxon>Bacteria</taxon>
        <taxon>Pseudomonadati</taxon>
        <taxon>Pseudomonadota</taxon>
        <taxon>Alphaproteobacteria</taxon>
        <taxon>Rhodospirillales</taxon>
        <taxon>Dongiaceae</taxon>
        <taxon>Aliidongia</taxon>
    </lineage>
</organism>
<dbReference type="InterPro" id="IPR036259">
    <property type="entry name" value="MFS_trans_sf"/>
</dbReference>
<evidence type="ECO:0000256" key="3">
    <source>
        <dbReference type="ARBA" id="ARBA00022692"/>
    </source>
</evidence>
<comment type="caution">
    <text evidence="8">The sequence shown here is derived from an EMBL/GenBank/DDBJ whole genome shotgun (WGS) entry which is preliminary data.</text>
</comment>
<feature type="transmembrane region" description="Helical" evidence="6">
    <location>
        <begin position="243"/>
        <end position="264"/>
    </location>
</feature>
<sequence>MDETLEKRTIAKVTWRIIPFLIVCYFVSFLDRVNLGFAGAAVSKHFAFSATVFGFGAGIFFIGYFLFEVPSNILLDKFGARRWIARIMLTWGLISGATAFIQGETSFYVIRFLLGVAEAGFFPGIILYLTYWFPAAYRARIVGWFMVAIPVSSVIGAPVSQWVLSMDGAAGLAGWQWLFLIEAAPSVLLAFVVLGFLTDKPRHAAWLAADERAWLDATLEAERRRREAVKKFGLREALTNPRVLLLSLVYFGDVAALYGMGFWLPQILGPMHLSPLANVGALAIPYAVGAVGMVLWVRRSDRSGERKLHTAIPAFVAALGLALVPFLSDPAAAVAALCVAALGIFAMLPVFWTLPTAFLTGTAAAGGIALVNSIGNLSGYVGPLIVGWLKDQTGGYAGGIWFLAACAFSAGVIVLLLGHRPEFEKLQARGEAAAD</sequence>
<feature type="domain" description="Major facilitator superfamily (MFS) profile" evidence="7">
    <location>
        <begin position="17"/>
        <end position="422"/>
    </location>
</feature>
<keyword evidence="5 6" id="KW-0472">Membrane</keyword>
<evidence type="ECO:0000313" key="8">
    <source>
        <dbReference type="EMBL" id="GGF34024.1"/>
    </source>
</evidence>
<keyword evidence="2" id="KW-0813">Transport</keyword>
<gene>
    <name evidence="8" type="ORF">GCM10011611_45350</name>
</gene>
<keyword evidence="4 6" id="KW-1133">Transmembrane helix</keyword>
<reference evidence="8" key="1">
    <citation type="journal article" date="2014" name="Int. J. Syst. Evol. Microbiol.">
        <title>Complete genome sequence of Corynebacterium casei LMG S-19264T (=DSM 44701T), isolated from a smear-ripened cheese.</title>
        <authorList>
            <consortium name="US DOE Joint Genome Institute (JGI-PGF)"/>
            <person name="Walter F."/>
            <person name="Albersmeier A."/>
            <person name="Kalinowski J."/>
            <person name="Ruckert C."/>
        </authorList>
    </citation>
    <scope>NUCLEOTIDE SEQUENCE</scope>
    <source>
        <strain evidence="8">CGMCC 1.15725</strain>
    </source>
</reference>
<dbReference type="PANTHER" id="PTHR43791:SF36">
    <property type="entry name" value="TRANSPORTER, PUTATIVE (AFU_ORTHOLOGUE AFUA_6G08340)-RELATED"/>
    <property type="match status" value="1"/>
</dbReference>
<dbReference type="GO" id="GO:0016020">
    <property type="term" value="C:membrane"/>
    <property type="evidence" value="ECO:0007669"/>
    <property type="project" value="UniProtKB-SubCell"/>
</dbReference>
<feature type="transmembrane region" description="Helical" evidence="6">
    <location>
        <begin position="395"/>
        <end position="417"/>
    </location>
</feature>
<evidence type="ECO:0000256" key="1">
    <source>
        <dbReference type="ARBA" id="ARBA00004141"/>
    </source>
</evidence>
<evidence type="ECO:0000256" key="4">
    <source>
        <dbReference type="ARBA" id="ARBA00022989"/>
    </source>
</evidence>
<dbReference type="GO" id="GO:0022857">
    <property type="term" value="F:transmembrane transporter activity"/>
    <property type="evidence" value="ECO:0007669"/>
    <property type="project" value="InterPro"/>
</dbReference>
<feature type="transmembrane region" description="Helical" evidence="6">
    <location>
        <begin position="276"/>
        <end position="296"/>
    </location>
</feature>
<dbReference type="Pfam" id="PF07690">
    <property type="entry name" value="MFS_1"/>
    <property type="match status" value="1"/>
</dbReference>
<evidence type="ECO:0000259" key="7">
    <source>
        <dbReference type="PROSITE" id="PS50850"/>
    </source>
</evidence>
<reference evidence="8" key="2">
    <citation type="submission" date="2020-09" db="EMBL/GenBank/DDBJ databases">
        <authorList>
            <person name="Sun Q."/>
            <person name="Zhou Y."/>
        </authorList>
    </citation>
    <scope>NUCLEOTIDE SEQUENCE</scope>
    <source>
        <strain evidence="8">CGMCC 1.15725</strain>
    </source>
</reference>
<name>A0A8J2YXM4_9PROT</name>
<feature type="transmembrane region" description="Helical" evidence="6">
    <location>
        <begin position="175"/>
        <end position="197"/>
    </location>
</feature>
<dbReference type="SUPFAM" id="SSF103473">
    <property type="entry name" value="MFS general substrate transporter"/>
    <property type="match status" value="1"/>
</dbReference>
<dbReference type="RefSeq" id="WP_189050029.1">
    <property type="nucleotide sequence ID" value="NZ_BMJQ01000012.1"/>
</dbReference>
<dbReference type="Proteomes" id="UP000646365">
    <property type="component" value="Unassembled WGS sequence"/>
</dbReference>
<dbReference type="InterPro" id="IPR020846">
    <property type="entry name" value="MFS_dom"/>
</dbReference>
<evidence type="ECO:0000256" key="6">
    <source>
        <dbReference type="SAM" id="Phobius"/>
    </source>
</evidence>
<protein>
    <submittedName>
        <fullName evidence="8">MFS transporter</fullName>
    </submittedName>
</protein>
<feature type="transmembrane region" description="Helical" evidence="6">
    <location>
        <begin position="108"/>
        <end position="129"/>
    </location>
</feature>
<feature type="transmembrane region" description="Helical" evidence="6">
    <location>
        <begin position="333"/>
        <end position="354"/>
    </location>
</feature>
<dbReference type="Gene3D" id="1.20.1250.20">
    <property type="entry name" value="MFS general substrate transporter like domains"/>
    <property type="match status" value="2"/>
</dbReference>
<accession>A0A8J2YXM4</accession>
<evidence type="ECO:0000313" key="9">
    <source>
        <dbReference type="Proteomes" id="UP000646365"/>
    </source>
</evidence>
<dbReference type="PROSITE" id="PS50850">
    <property type="entry name" value="MFS"/>
    <property type="match status" value="1"/>
</dbReference>
<keyword evidence="9" id="KW-1185">Reference proteome</keyword>
<dbReference type="InterPro" id="IPR011701">
    <property type="entry name" value="MFS"/>
</dbReference>
<dbReference type="FunFam" id="1.20.1250.20:FF:000018">
    <property type="entry name" value="MFS transporter permease"/>
    <property type="match status" value="1"/>
</dbReference>
<proteinExistence type="predicted"/>
<dbReference type="AlphaFoldDB" id="A0A8J2YXM4"/>
<keyword evidence="3 6" id="KW-0812">Transmembrane</keyword>
<comment type="subcellular location">
    <subcellularLocation>
        <location evidence="1">Membrane</location>
        <topology evidence="1">Multi-pass membrane protein</topology>
    </subcellularLocation>
</comment>